<dbReference type="PANTHER" id="PTHR42877:SF4">
    <property type="entry name" value="FAD_NAD(P)-BINDING DOMAIN-CONTAINING PROTEIN-RELATED"/>
    <property type="match status" value="1"/>
</dbReference>
<dbReference type="SUPFAM" id="SSF51905">
    <property type="entry name" value="FAD/NAD(P)-binding domain"/>
    <property type="match status" value="2"/>
</dbReference>
<sequence length="502" mass="54739">MESTDRMPAVTRTAVDPVHDVIIIGAGPGGICAAILLAERGVTDVVVLERAAGIGGTWFNNRYPGLACDVPSDLYSYSFFQDYDWSRTFARRHEMCAYVEEAAARFGVSDRVVLDAGVETAHWDEAACLWTLVTSAGEVHRARTVVGAVGMFNEPVRPDIPGLDDFGGTLVHTAEWTGDDVTFLEGKAVGVIGAAASAIQLVPAIAPVVGRLEAFHRTPQWVFPKDDAVFDEAERARRRADPSVVAALRQQSVDFVDRLCDYENEGLMAELREKGLANLEALEDRALREAMRPLLPIGAQRTLLSSEYYPTFNRPGVTLVTDPIVEIVEAGIVTASDGLHPLDVLVLATGYAAHKFLSVIDVVGREGVALREVWKDGAYAYKGMTVDGFPNLFMLYGPNTNGGSIIDKLETQSRYVADKIAHILDLDLASLEVRTDAVAAYNEKLLRDLGAVAAWRVEGSRYFRAPSGRIVTQCPYNPTEYDALTRVDDLADYTSRPREAAA</sequence>
<dbReference type="PANTHER" id="PTHR42877">
    <property type="entry name" value="L-ORNITHINE N(5)-MONOOXYGENASE-RELATED"/>
    <property type="match status" value="1"/>
</dbReference>
<evidence type="ECO:0000313" key="2">
    <source>
        <dbReference type="Proteomes" id="UP001500449"/>
    </source>
</evidence>
<dbReference type="PRINTS" id="PR00469">
    <property type="entry name" value="PNDRDTASEII"/>
</dbReference>
<dbReference type="PRINTS" id="PR00368">
    <property type="entry name" value="FADPNR"/>
</dbReference>
<dbReference type="Pfam" id="PF13738">
    <property type="entry name" value="Pyr_redox_3"/>
    <property type="match status" value="1"/>
</dbReference>
<dbReference type="InterPro" id="IPR051209">
    <property type="entry name" value="FAD-bind_Monooxygenase_sf"/>
</dbReference>
<dbReference type="Proteomes" id="UP001500449">
    <property type="component" value="Unassembled WGS sequence"/>
</dbReference>
<evidence type="ECO:0000313" key="1">
    <source>
        <dbReference type="EMBL" id="GAA1838505.1"/>
    </source>
</evidence>
<dbReference type="InterPro" id="IPR036188">
    <property type="entry name" value="FAD/NAD-bd_sf"/>
</dbReference>
<dbReference type="EMBL" id="BAAAQK010000004">
    <property type="protein sequence ID" value="GAA1838505.1"/>
    <property type="molecule type" value="Genomic_DNA"/>
</dbReference>
<organism evidence="1 2">
    <name type="scientific">Pseudonocardia ailaonensis</name>
    <dbReference type="NCBI Taxonomy" id="367279"/>
    <lineage>
        <taxon>Bacteria</taxon>
        <taxon>Bacillati</taxon>
        <taxon>Actinomycetota</taxon>
        <taxon>Actinomycetes</taxon>
        <taxon>Pseudonocardiales</taxon>
        <taxon>Pseudonocardiaceae</taxon>
        <taxon>Pseudonocardia</taxon>
    </lineage>
</organism>
<gene>
    <name evidence="1" type="ORF">GCM10009836_16860</name>
</gene>
<keyword evidence="2" id="KW-1185">Reference proteome</keyword>
<name>A0ABN2MTR9_9PSEU</name>
<comment type="caution">
    <text evidence="1">The sequence shown here is derived from an EMBL/GenBank/DDBJ whole genome shotgun (WGS) entry which is preliminary data.</text>
</comment>
<dbReference type="Gene3D" id="3.50.50.60">
    <property type="entry name" value="FAD/NAD(P)-binding domain"/>
    <property type="match status" value="2"/>
</dbReference>
<reference evidence="1 2" key="1">
    <citation type="journal article" date="2019" name="Int. J. Syst. Evol. Microbiol.">
        <title>The Global Catalogue of Microorganisms (GCM) 10K type strain sequencing project: providing services to taxonomists for standard genome sequencing and annotation.</title>
        <authorList>
            <consortium name="The Broad Institute Genomics Platform"/>
            <consortium name="The Broad Institute Genome Sequencing Center for Infectious Disease"/>
            <person name="Wu L."/>
            <person name="Ma J."/>
        </authorList>
    </citation>
    <scope>NUCLEOTIDE SEQUENCE [LARGE SCALE GENOMIC DNA]</scope>
    <source>
        <strain evidence="1 2">JCM 16009</strain>
    </source>
</reference>
<protein>
    <submittedName>
        <fullName evidence="1">NAD(P)-binding domain-containing protein</fullName>
    </submittedName>
</protein>
<proteinExistence type="predicted"/>
<accession>A0ABN2MTR9</accession>